<reference evidence="2 3" key="1">
    <citation type="submission" date="2023-12" db="EMBL/GenBank/DDBJ databases">
        <title>Description of Novel Strain Fulvimarina sp. 2208YS6-2-32 isolated from Uroteuthis (Photololigo) edulis.</title>
        <authorList>
            <person name="Park J.-S."/>
        </authorList>
    </citation>
    <scope>NUCLEOTIDE SEQUENCE [LARGE SCALE GENOMIC DNA]</scope>
    <source>
        <strain evidence="2 3">2208YS6-2-32</strain>
    </source>
</reference>
<dbReference type="InterPro" id="IPR036388">
    <property type="entry name" value="WH-like_DNA-bd_sf"/>
</dbReference>
<comment type="caution">
    <text evidence="2">The sequence shown here is derived from an EMBL/GenBank/DDBJ whole genome shotgun (WGS) entry which is preliminary data.</text>
</comment>
<feature type="domain" description="Metallo-beta-lactamase" evidence="1">
    <location>
        <begin position="28"/>
        <end position="196"/>
    </location>
</feature>
<dbReference type="Proteomes" id="UP001294412">
    <property type="component" value="Unassembled WGS sequence"/>
</dbReference>
<dbReference type="InterPro" id="IPR036866">
    <property type="entry name" value="RibonucZ/Hydroxyglut_hydro"/>
</dbReference>
<dbReference type="SUPFAM" id="SSF56281">
    <property type="entry name" value="Metallo-hydrolase/oxidoreductase"/>
    <property type="match status" value="1"/>
</dbReference>
<dbReference type="Pfam" id="PF17778">
    <property type="entry name" value="WHD_BLACT"/>
    <property type="match status" value="1"/>
</dbReference>
<dbReference type="Gene3D" id="3.60.15.10">
    <property type="entry name" value="Ribonuclease Z/Hydroxyacylglutathione hydrolase-like"/>
    <property type="match status" value="1"/>
</dbReference>
<evidence type="ECO:0000313" key="2">
    <source>
        <dbReference type="EMBL" id="MDY8107726.1"/>
    </source>
</evidence>
<sequence>MAETESPDLPHTILRVTADNPGPMTFRGTNSYVFGDETSCCILDPGPDIGAHLEALDRAVAGRRVEAILLTHRHGDHSGLVTQAMARFGAPLLAAPSPERPYQASVDFGRLHADRALAHGNRLDLAGHAVDVVATPGHTSDHLAFALPEHGVLFSGDHVMGWSTTVVIPPDGSMRAYRESLRILLGRSDRLFLPGHGDAIARPRRLVRSILAHRRQREAMILRELRKGPGTVQDLVGRLYPGIGEALAVAAGFSVRAHLAEMIENGAIEGPDPVLSDGAFSAK</sequence>
<dbReference type="PANTHER" id="PTHR23131:SF0">
    <property type="entry name" value="ENDORIBONUCLEASE LACTB2"/>
    <property type="match status" value="1"/>
</dbReference>
<evidence type="ECO:0000259" key="1">
    <source>
        <dbReference type="SMART" id="SM00849"/>
    </source>
</evidence>
<dbReference type="Pfam" id="PF00753">
    <property type="entry name" value="Lactamase_B"/>
    <property type="match status" value="1"/>
</dbReference>
<accession>A0ABU5HXN3</accession>
<dbReference type="CDD" id="cd16278">
    <property type="entry name" value="metallo-hydrolase-like_MBL-fold"/>
    <property type="match status" value="1"/>
</dbReference>
<name>A0ABU5HXN3_9HYPH</name>
<dbReference type="InterPro" id="IPR001279">
    <property type="entry name" value="Metallo-B-lactamas"/>
</dbReference>
<dbReference type="InterPro" id="IPR050662">
    <property type="entry name" value="Sec-metab_biosynth-thioest"/>
</dbReference>
<keyword evidence="3" id="KW-1185">Reference proteome</keyword>
<dbReference type="EMBL" id="JAXLPB010000001">
    <property type="protein sequence ID" value="MDY8107726.1"/>
    <property type="molecule type" value="Genomic_DNA"/>
</dbReference>
<dbReference type="RefSeq" id="WP_322184995.1">
    <property type="nucleotide sequence ID" value="NZ_JAXLPB010000001.1"/>
</dbReference>
<dbReference type="Gene3D" id="1.10.10.10">
    <property type="entry name" value="Winged helix-like DNA-binding domain superfamily/Winged helix DNA-binding domain"/>
    <property type="match status" value="1"/>
</dbReference>
<dbReference type="InterPro" id="IPR041516">
    <property type="entry name" value="LACTB2_WH"/>
</dbReference>
<evidence type="ECO:0000313" key="3">
    <source>
        <dbReference type="Proteomes" id="UP001294412"/>
    </source>
</evidence>
<dbReference type="PANTHER" id="PTHR23131">
    <property type="entry name" value="ENDORIBONUCLEASE LACTB2"/>
    <property type="match status" value="1"/>
</dbReference>
<proteinExistence type="predicted"/>
<dbReference type="SMART" id="SM00849">
    <property type="entry name" value="Lactamase_B"/>
    <property type="match status" value="1"/>
</dbReference>
<protein>
    <submittedName>
        <fullName evidence="2">MBL fold metallo-hydrolase</fullName>
    </submittedName>
</protein>
<organism evidence="2 3">
    <name type="scientific">Fulvimarina uroteuthidis</name>
    <dbReference type="NCBI Taxonomy" id="3098149"/>
    <lineage>
        <taxon>Bacteria</taxon>
        <taxon>Pseudomonadati</taxon>
        <taxon>Pseudomonadota</taxon>
        <taxon>Alphaproteobacteria</taxon>
        <taxon>Hyphomicrobiales</taxon>
        <taxon>Aurantimonadaceae</taxon>
        <taxon>Fulvimarina</taxon>
    </lineage>
</organism>
<gene>
    <name evidence="2" type="ORF">U0C82_01005</name>
</gene>